<name>D4IKH6_9BACT</name>
<sequence>MTKKHMNKRMRRGLLRIAFFTGRKEKRPPDTRDEGCTCVRMQVEHNVPEYAAKFLRPHNLKNRVSVYMEREVRDALQVIVKRIGGRELTTAGYIDNILREHLEAHKSDINEISRRHADIL</sequence>
<dbReference type="Proteomes" id="UP000008794">
    <property type="component" value="Chromosome"/>
</dbReference>
<dbReference type="InterPro" id="IPR021823">
    <property type="entry name" value="DUF3408"/>
</dbReference>
<reference evidence="1 2" key="2">
    <citation type="submission" date="2010-03" db="EMBL/GenBank/DDBJ databases">
        <authorList>
            <person name="Pajon A."/>
        </authorList>
    </citation>
    <scope>NUCLEOTIDE SEQUENCE [LARGE SCALE GENOMIC DNA]</scope>
    <source>
        <strain evidence="1 2">WAL 8301</strain>
    </source>
</reference>
<keyword evidence="2" id="KW-1185">Reference proteome</keyword>
<dbReference type="KEGG" id="ash:AL1_08930"/>
<dbReference type="PATRIC" id="fig|717959.3.peg.2483"/>
<evidence type="ECO:0000313" key="2">
    <source>
        <dbReference type="Proteomes" id="UP000008794"/>
    </source>
</evidence>
<evidence type="ECO:0000313" key="1">
    <source>
        <dbReference type="EMBL" id="CBK63438.1"/>
    </source>
</evidence>
<protein>
    <recommendedName>
        <fullName evidence="3">DUF3408 domain-containing protein</fullName>
    </recommendedName>
</protein>
<reference evidence="1 2" key="1">
    <citation type="submission" date="2010-03" db="EMBL/GenBank/DDBJ databases">
        <title>The genome sequence of Alistipes shahii WAL 8301.</title>
        <authorList>
            <consortium name="metaHIT consortium -- http://www.metahit.eu/"/>
            <person name="Pajon A."/>
            <person name="Turner K."/>
            <person name="Parkhill J."/>
        </authorList>
    </citation>
    <scope>NUCLEOTIDE SEQUENCE [LARGE SCALE GENOMIC DNA]</scope>
    <source>
        <strain evidence="1 2">WAL 8301</strain>
    </source>
</reference>
<dbReference type="BioCyc" id="ASHA717959:AL1_RS04190-MONOMER"/>
<dbReference type="OrthoDB" id="1029295at2"/>
<organism evidence="1 2">
    <name type="scientific">Alistipes shahii WAL 8301</name>
    <dbReference type="NCBI Taxonomy" id="717959"/>
    <lineage>
        <taxon>Bacteria</taxon>
        <taxon>Pseudomonadati</taxon>
        <taxon>Bacteroidota</taxon>
        <taxon>Bacteroidia</taxon>
        <taxon>Bacteroidales</taxon>
        <taxon>Rikenellaceae</taxon>
        <taxon>Alistipes</taxon>
    </lineage>
</organism>
<proteinExistence type="predicted"/>
<accession>D4IKH6</accession>
<evidence type="ECO:0008006" key="3">
    <source>
        <dbReference type="Google" id="ProtNLM"/>
    </source>
</evidence>
<gene>
    <name evidence="1" type="ORF">AL1_08930</name>
</gene>
<dbReference type="AlphaFoldDB" id="D4IKH6"/>
<dbReference type="GeneID" id="92755860"/>
<dbReference type="HOGENOM" id="CLU_1957452_0_0_10"/>
<dbReference type="STRING" id="717959.AL1_08930"/>
<dbReference type="RefSeq" id="WP_015546373.1">
    <property type="nucleotide sequence ID" value="NC_021030.1"/>
</dbReference>
<dbReference type="EMBL" id="FP929032">
    <property type="protein sequence ID" value="CBK63438.1"/>
    <property type="molecule type" value="Genomic_DNA"/>
</dbReference>
<dbReference type="Pfam" id="PF11888">
    <property type="entry name" value="DUF3408"/>
    <property type="match status" value="1"/>
</dbReference>